<evidence type="ECO:0000313" key="1">
    <source>
        <dbReference type="EMBL" id="KWZ79761.1"/>
    </source>
</evidence>
<accession>A0A133KJJ9</accession>
<proteinExistence type="predicted"/>
<dbReference type="PATRIC" id="fig|1681.53.peg.2129"/>
<reference evidence="1 2" key="1">
    <citation type="submission" date="2016-01" db="EMBL/GenBank/DDBJ databases">
        <authorList>
            <person name="Oliw E.H."/>
        </authorList>
    </citation>
    <scope>NUCLEOTIDE SEQUENCE [LARGE SCALE GENOMIC DNA]</scope>
    <source>
        <strain evidence="1 2">MJR8628B</strain>
    </source>
</reference>
<dbReference type="RefSeq" id="WP_061086234.1">
    <property type="nucleotide sequence ID" value="NZ_KQ955783.1"/>
</dbReference>
<protein>
    <submittedName>
        <fullName evidence="1">Uncharacterized protein</fullName>
    </submittedName>
</protein>
<sequence>MNDMTIAHMAAILTSAIQAADRLELDTLKSPALADMGLDRIRDIKRDCSTCINLLDQLGRERR</sequence>
<evidence type="ECO:0000313" key="2">
    <source>
        <dbReference type="Proteomes" id="UP000070092"/>
    </source>
</evidence>
<dbReference type="Proteomes" id="UP000070092">
    <property type="component" value="Unassembled WGS sequence"/>
</dbReference>
<name>A0A133KJJ9_BIFBI</name>
<comment type="caution">
    <text evidence="1">The sequence shown here is derived from an EMBL/GenBank/DDBJ whole genome shotgun (WGS) entry which is preliminary data.</text>
</comment>
<gene>
    <name evidence="1" type="ORF">HMPREF3196_02188</name>
</gene>
<organism evidence="1 2">
    <name type="scientific">Bifidobacterium bifidum</name>
    <dbReference type="NCBI Taxonomy" id="1681"/>
    <lineage>
        <taxon>Bacteria</taxon>
        <taxon>Bacillati</taxon>
        <taxon>Actinomycetota</taxon>
        <taxon>Actinomycetes</taxon>
        <taxon>Bifidobacteriales</taxon>
        <taxon>Bifidobacteriaceae</taxon>
        <taxon>Bifidobacterium</taxon>
    </lineage>
</organism>
<dbReference type="AlphaFoldDB" id="A0A133KJJ9"/>
<dbReference type="EMBL" id="LRPO01000062">
    <property type="protein sequence ID" value="KWZ79761.1"/>
    <property type="molecule type" value="Genomic_DNA"/>
</dbReference>